<dbReference type="SUPFAM" id="SSF47598">
    <property type="entry name" value="Ribbon-helix-helix"/>
    <property type="match status" value="1"/>
</dbReference>
<keyword evidence="4" id="KW-1185">Reference proteome</keyword>
<dbReference type="EMBL" id="FXBL01000001">
    <property type="protein sequence ID" value="SMH26086.1"/>
    <property type="molecule type" value="Genomic_DNA"/>
</dbReference>
<organism evidence="3 4">
    <name type="scientific">Mesorhizobium australicum</name>
    <dbReference type="NCBI Taxonomy" id="536018"/>
    <lineage>
        <taxon>Bacteria</taxon>
        <taxon>Pseudomonadati</taxon>
        <taxon>Pseudomonadota</taxon>
        <taxon>Alphaproteobacteria</taxon>
        <taxon>Hyphomicrobiales</taxon>
        <taxon>Phyllobacteriaceae</taxon>
        <taxon>Mesorhizobium</taxon>
    </lineage>
</organism>
<dbReference type="InterPro" id="IPR010985">
    <property type="entry name" value="Ribbon_hlx_hlx"/>
</dbReference>
<evidence type="ECO:0000256" key="1">
    <source>
        <dbReference type="SAM" id="MobiDB-lite"/>
    </source>
</evidence>
<reference evidence="3 4" key="1">
    <citation type="submission" date="2017-04" db="EMBL/GenBank/DDBJ databases">
        <authorList>
            <person name="Afonso C.L."/>
            <person name="Miller P.J."/>
            <person name="Scott M.A."/>
            <person name="Spackman E."/>
            <person name="Goraichik I."/>
            <person name="Dimitrov K.M."/>
            <person name="Suarez D.L."/>
            <person name="Swayne D.E."/>
        </authorList>
    </citation>
    <scope>NUCLEOTIDE SEQUENCE [LARGE SCALE GENOMIC DNA]</scope>
    <source>
        <strain evidence="3 4">B5P</strain>
    </source>
</reference>
<name>A0A1X7MPX2_9HYPH</name>
<dbReference type="InterPro" id="IPR013321">
    <property type="entry name" value="Arc_rbn_hlx_hlx"/>
</dbReference>
<proteinExistence type="predicted"/>
<accession>A0A1X7MPX2</accession>
<sequence>MSKKNFAAAPKPAALSAEQEAYISKGRGKDTAPANNEPTARLSVDLPRSMHKRFKIACEQADTKMVTELLAFIERRTTELESRKP</sequence>
<dbReference type="RefSeq" id="WP_210191333.1">
    <property type="nucleotide sequence ID" value="NZ_FXBL01000001.1"/>
</dbReference>
<gene>
    <name evidence="2" type="ORF">SAMN02982922_0007</name>
    <name evidence="3" type="ORF">SAMN02982922_0019</name>
</gene>
<dbReference type="Gene3D" id="1.10.1220.10">
    <property type="entry name" value="Met repressor-like"/>
    <property type="match status" value="1"/>
</dbReference>
<feature type="region of interest" description="Disordered" evidence="1">
    <location>
        <begin position="1"/>
        <end position="46"/>
    </location>
</feature>
<dbReference type="Proteomes" id="UP000193083">
    <property type="component" value="Unassembled WGS sequence"/>
</dbReference>
<feature type="compositionally biased region" description="Low complexity" evidence="1">
    <location>
        <begin position="7"/>
        <end position="17"/>
    </location>
</feature>
<dbReference type="EMBL" id="FXBL01000001">
    <property type="protein sequence ID" value="SMH26067.1"/>
    <property type="molecule type" value="Genomic_DNA"/>
</dbReference>
<dbReference type="GO" id="GO:0006355">
    <property type="term" value="P:regulation of DNA-templated transcription"/>
    <property type="evidence" value="ECO:0007669"/>
    <property type="project" value="InterPro"/>
</dbReference>
<evidence type="ECO:0000313" key="4">
    <source>
        <dbReference type="Proteomes" id="UP000193083"/>
    </source>
</evidence>
<evidence type="ECO:0000313" key="3">
    <source>
        <dbReference type="EMBL" id="SMH26086.1"/>
    </source>
</evidence>
<evidence type="ECO:0008006" key="5">
    <source>
        <dbReference type="Google" id="ProtNLM"/>
    </source>
</evidence>
<evidence type="ECO:0000313" key="2">
    <source>
        <dbReference type="EMBL" id="SMH26067.1"/>
    </source>
</evidence>
<protein>
    <recommendedName>
        <fullName evidence="5">ParG</fullName>
    </recommendedName>
</protein>
<dbReference type="AlphaFoldDB" id="A0A1X7MPX2"/>